<evidence type="ECO:0000313" key="2">
    <source>
        <dbReference type="Proteomes" id="UP001162501"/>
    </source>
</evidence>
<organism evidence="1 2">
    <name type="scientific">Rangifer tarandus platyrhynchus</name>
    <name type="common">Svalbard reindeer</name>
    <dbReference type="NCBI Taxonomy" id="3082113"/>
    <lineage>
        <taxon>Eukaryota</taxon>
        <taxon>Metazoa</taxon>
        <taxon>Chordata</taxon>
        <taxon>Craniata</taxon>
        <taxon>Vertebrata</taxon>
        <taxon>Euteleostomi</taxon>
        <taxon>Mammalia</taxon>
        <taxon>Eutheria</taxon>
        <taxon>Laurasiatheria</taxon>
        <taxon>Artiodactyla</taxon>
        <taxon>Ruminantia</taxon>
        <taxon>Pecora</taxon>
        <taxon>Cervidae</taxon>
        <taxon>Odocoileinae</taxon>
        <taxon>Rangifer</taxon>
    </lineage>
</organism>
<reference evidence="1" key="1">
    <citation type="submission" date="2023-05" db="EMBL/GenBank/DDBJ databases">
        <authorList>
            <consortium name="ELIXIR-Norway"/>
        </authorList>
    </citation>
    <scope>NUCLEOTIDE SEQUENCE</scope>
</reference>
<protein>
    <submittedName>
        <fullName evidence="1">Uncharacterized protein</fullName>
    </submittedName>
</protein>
<dbReference type="EMBL" id="OX596093">
    <property type="protein sequence ID" value="CAN0570408.1"/>
    <property type="molecule type" value="Genomic_DNA"/>
</dbReference>
<dbReference type="Proteomes" id="UP001162501">
    <property type="component" value="Chromosome 9"/>
</dbReference>
<accession>A0AC60A8I2</accession>
<gene>
    <name evidence="1" type="ORF">MRATA1EN22A_LOCUS28136</name>
</gene>
<proteinExistence type="predicted"/>
<evidence type="ECO:0000313" key="1">
    <source>
        <dbReference type="EMBL" id="CAN0570408.1"/>
    </source>
</evidence>
<sequence length="99" mass="10579">MRVLQGQDEVVGRMASSPDPSTQVQPPFWEATVHGRRKARGREGVCWILIRAGRALGAPEGKSGRTLSPKAKAQMCLAVLDQQQGLTCPPGFAGWAPGL</sequence>
<reference evidence="1" key="2">
    <citation type="submission" date="2025-03" db="EMBL/GenBank/DDBJ databases">
        <authorList>
            <consortium name="ELIXIR-Norway"/>
            <consortium name="Elixir Norway"/>
        </authorList>
    </citation>
    <scope>NUCLEOTIDE SEQUENCE</scope>
</reference>
<name>A0AC60A8I2_RANTA</name>